<feature type="region of interest" description="Disordered" evidence="1">
    <location>
        <begin position="147"/>
        <end position="169"/>
    </location>
</feature>
<organism evidence="2 4">
    <name type="scientific">Phytophthora fragariae</name>
    <dbReference type="NCBI Taxonomy" id="53985"/>
    <lineage>
        <taxon>Eukaryota</taxon>
        <taxon>Sar</taxon>
        <taxon>Stramenopiles</taxon>
        <taxon>Oomycota</taxon>
        <taxon>Peronosporomycetes</taxon>
        <taxon>Peronosporales</taxon>
        <taxon>Peronosporaceae</taxon>
        <taxon>Phytophthora</taxon>
    </lineage>
</organism>
<evidence type="ECO:0000256" key="1">
    <source>
        <dbReference type="SAM" id="MobiDB-lite"/>
    </source>
</evidence>
<name>A0A6A3VAY5_9STRA</name>
<dbReference type="AlphaFoldDB" id="A0A6A3VAY5"/>
<sequence length="341" mass="38066">MSKRACVQTSVEEQVKKLKVWQQNKGWSLSEAARALSVKPNTLLGWRDKLSNSDLSFIEDPSTISGQYRKSGGGRPHKVSSYESRVVEFYENCIWDGGIVTSGTLKTYCNNIEEFALLPSKTQASWIRRFLDRCQRRHNTEAALESFAQLESSPGDSARATKPPDNPATPAIEERCAVQVEAAFPGEECLEIPAERTCCFDHSECQYTGKDDGKKIAKKWPHLSLKLLEDAVKVGAPYVEFAARLRQLKVVTLERATISVASAAKVTATPPDKLVGILPRSVLASCGKRIDAFVVKWKKTRGVPIKRKDVVVTVSSTTYSICTIDAMNIWYRLLERYDDLD</sequence>
<dbReference type="Proteomes" id="UP000433483">
    <property type="component" value="Unassembled WGS sequence"/>
</dbReference>
<comment type="caution">
    <text evidence="2">The sequence shown here is derived from an EMBL/GenBank/DDBJ whole genome shotgun (WGS) entry which is preliminary data.</text>
</comment>
<evidence type="ECO:0000313" key="5">
    <source>
        <dbReference type="Proteomes" id="UP000476176"/>
    </source>
</evidence>
<protein>
    <submittedName>
        <fullName evidence="2">Uncharacterized protein</fullName>
    </submittedName>
</protein>
<dbReference type="EMBL" id="QXGC01002956">
    <property type="protein sequence ID" value="KAE9180001.1"/>
    <property type="molecule type" value="Genomic_DNA"/>
</dbReference>
<gene>
    <name evidence="3" type="ORF">PF004_g24973</name>
    <name evidence="2" type="ORF">PF005_g30131</name>
</gene>
<dbReference type="OrthoDB" id="129665at2759"/>
<evidence type="ECO:0000313" key="3">
    <source>
        <dbReference type="EMBL" id="KAE9180001.1"/>
    </source>
</evidence>
<proteinExistence type="predicted"/>
<evidence type="ECO:0000313" key="2">
    <source>
        <dbReference type="EMBL" id="KAE9164193.1"/>
    </source>
</evidence>
<dbReference type="EMBL" id="QXGB01005044">
    <property type="protein sequence ID" value="KAE9164193.1"/>
    <property type="molecule type" value="Genomic_DNA"/>
</dbReference>
<dbReference type="Proteomes" id="UP000476176">
    <property type="component" value="Unassembled WGS sequence"/>
</dbReference>
<reference evidence="2 4" key="1">
    <citation type="submission" date="2018-08" db="EMBL/GenBank/DDBJ databases">
        <title>Genomic investigation of the strawberry pathogen Phytophthora fragariae indicates pathogenicity is determined by transcriptional variation in three key races.</title>
        <authorList>
            <person name="Adams T.M."/>
            <person name="Armitage A.D."/>
            <person name="Sobczyk M.K."/>
            <person name="Bates H.J."/>
            <person name="Dunwell J.M."/>
            <person name="Nellist C.F."/>
            <person name="Harrison R.J."/>
        </authorList>
    </citation>
    <scope>NUCLEOTIDE SEQUENCE [LARGE SCALE GENOMIC DNA]</scope>
    <source>
        <strain evidence="3 5">BC-23</strain>
        <strain evidence="2 4">NOV-27</strain>
    </source>
</reference>
<accession>A0A6A3VAY5</accession>
<evidence type="ECO:0000313" key="4">
    <source>
        <dbReference type="Proteomes" id="UP000433483"/>
    </source>
</evidence>
<keyword evidence="4" id="KW-1185">Reference proteome</keyword>